<sequence length="100" mass="11384">MCRDEHRQWANVHEDPQFGNLRNHPINNLALERLPYNSTVLHFELGTTVARKNSTFANVNVCAVKNTHDIPKFTTTGAFHLGKKLCAEILVDLRAEEGRM</sequence>
<comment type="caution">
    <text evidence="1">The sequence shown here is derived from an EMBL/GenBank/DDBJ whole genome shotgun (WGS) entry which is preliminary data.</text>
</comment>
<gene>
    <name evidence="1" type="ORF">WICPIJ_006701</name>
</gene>
<accession>A0A9P8Q3R9</accession>
<organism evidence="1 2">
    <name type="scientific">Wickerhamomyces pijperi</name>
    <name type="common">Yeast</name>
    <name type="synonym">Pichia pijperi</name>
    <dbReference type="NCBI Taxonomy" id="599730"/>
    <lineage>
        <taxon>Eukaryota</taxon>
        <taxon>Fungi</taxon>
        <taxon>Dikarya</taxon>
        <taxon>Ascomycota</taxon>
        <taxon>Saccharomycotina</taxon>
        <taxon>Saccharomycetes</taxon>
        <taxon>Phaffomycetales</taxon>
        <taxon>Wickerhamomycetaceae</taxon>
        <taxon>Wickerhamomyces</taxon>
    </lineage>
</organism>
<dbReference type="AlphaFoldDB" id="A0A9P8Q3R9"/>
<dbReference type="Proteomes" id="UP000774326">
    <property type="component" value="Unassembled WGS sequence"/>
</dbReference>
<evidence type="ECO:0000313" key="2">
    <source>
        <dbReference type="Proteomes" id="UP000774326"/>
    </source>
</evidence>
<dbReference type="EMBL" id="JAEUBG010003778">
    <property type="protein sequence ID" value="KAH3682329.1"/>
    <property type="molecule type" value="Genomic_DNA"/>
</dbReference>
<proteinExistence type="predicted"/>
<protein>
    <submittedName>
        <fullName evidence="1">Uncharacterized protein</fullName>
    </submittedName>
</protein>
<name>A0A9P8Q3R9_WICPI</name>
<reference evidence="1" key="2">
    <citation type="submission" date="2021-01" db="EMBL/GenBank/DDBJ databases">
        <authorList>
            <person name="Schikora-Tamarit M.A."/>
        </authorList>
    </citation>
    <scope>NUCLEOTIDE SEQUENCE</scope>
    <source>
        <strain evidence="1">CBS2887</strain>
    </source>
</reference>
<keyword evidence="2" id="KW-1185">Reference proteome</keyword>
<reference evidence="1" key="1">
    <citation type="journal article" date="2021" name="Open Biol.">
        <title>Shared evolutionary footprints suggest mitochondrial oxidative damage underlies multiple complex I losses in fungi.</title>
        <authorList>
            <person name="Schikora-Tamarit M.A."/>
            <person name="Marcet-Houben M."/>
            <person name="Nosek J."/>
            <person name="Gabaldon T."/>
        </authorList>
    </citation>
    <scope>NUCLEOTIDE SEQUENCE</scope>
    <source>
        <strain evidence="1">CBS2887</strain>
    </source>
</reference>
<evidence type="ECO:0000313" key="1">
    <source>
        <dbReference type="EMBL" id="KAH3682329.1"/>
    </source>
</evidence>